<sequence>MSVKTYTVQGMTCGHCVSSVKEEVGELAGVTGVEVDLASGRLDVVGEGVTDDAVRLAVQEAGYEIVA</sequence>
<dbReference type="PROSITE" id="PS50846">
    <property type="entry name" value="HMA_2"/>
    <property type="match status" value="1"/>
</dbReference>
<dbReference type="InterPro" id="IPR017969">
    <property type="entry name" value="Heavy-metal-associated_CS"/>
</dbReference>
<dbReference type="PRINTS" id="PR00944">
    <property type="entry name" value="CUEXPORT"/>
</dbReference>
<keyword evidence="4" id="KW-1185">Reference proteome</keyword>
<name>A0A8J3UPP6_9ACTN</name>
<dbReference type="EMBL" id="BOOQ01000037">
    <property type="protein sequence ID" value="GII48947.1"/>
    <property type="molecule type" value="Genomic_DNA"/>
</dbReference>
<dbReference type="GO" id="GO:0006825">
    <property type="term" value="P:copper ion transport"/>
    <property type="evidence" value="ECO:0007669"/>
    <property type="project" value="InterPro"/>
</dbReference>
<dbReference type="CDD" id="cd00371">
    <property type="entry name" value="HMA"/>
    <property type="match status" value="1"/>
</dbReference>
<reference evidence="3" key="1">
    <citation type="submission" date="2021-01" db="EMBL/GenBank/DDBJ databases">
        <title>Whole genome shotgun sequence of Planotetraspora silvatica NBRC 100141.</title>
        <authorList>
            <person name="Komaki H."/>
            <person name="Tamura T."/>
        </authorList>
    </citation>
    <scope>NUCLEOTIDE SEQUENCE</scope>
    <source>
        <strain evidence="3">NBRC 100141</strain>
    </source>
</reference>
<dbReference type="RefSeq" id="WP_203978395.1">
    <property type="nucleotide sequence ID" value="NZ_BAAAKY010000016.1"/>
</dbReference>
<evidence type="ECO:0000256" key="1">
    <source>
        <dbReference type="ARBA" id="ARBA00022723"/>
    </source>
</evidence>
<dbReference type="AlphaFoldDB" id="A0A8J3UPP6"/>
<keyword evidence="1" id="KW-0479">Metal-binding</keyword>
<dbReference type="Proteomes" id="UP000644610">
    <property type="component" value="Unassembled WGS sequence"/>
</dbReference>
<dbReference type="Pfam" id="PF00403">
    <property type="entry name" value="HMA"/>
    <property type="match status" value="1"/>
</dbReference>
<gene>
    <name evidence="3" type="ORF">Psi02_53710</name>
</gene>
<evidence type="ECO:0000313" key="4">
    <source>
        <dbReference type="Proteomes" id="UP000644610"/>
    </source>
</evidence>
<evidence type="ECO:0000313" key="3">
    <source>
        <dbReference type="EMBL" id="GII48947.1"/>
    </source>
</evidence>
<evidence type="ECO:0000259" key="2">
    <source>
        <dbReference type="PROSITE" id="PS50846"/>
    </source>
</evidence>
<dbReference type="PROSITE" id="PS01047">
    <property type="entry name" value="HMA_1"/>
    <property type="match status" value="1"/>
</dbReference>
<feature type="domain" description="HMA" evidence="2">
    <location>
        <begin position="2"/>
        <end position="66"/>
    </location>
</feature>
<dbReference type="InterPro" id="IPR006121">
    <property type="entry name" value="HMA_dom"/>
</dbReference>
<dbReference type="GO" id="GO:0005507">
    <property type="term" value="F:copper ion binding"/>
    <property type="evidence" value="ECO:0007669"/>
    <property type="project" value="InterPro"/>
</dbReference>
<dbReference type="InterPro" id="IPR036163">
    <property type="entry name" value="HMA_dom_sf"/>
</dbReference>
<dbReference type="InterPro" id="IPR000428">
    <property type="entry name" value="Cu-bd"/>
</dbReference>
<proteinExistence type="predicted"/>
<protein>
    <submittedName>
        <fullName evidence="3">Copper chaperone</fullName>
    </submittedName>
</protein>
<accession>A0A8J3UPP6</accession>
<dbReference type="SUPFAM" id="SSF55008">
    <property type="entry name" value="HMA, heavy metal-associated domain"/>
    <property type="match status" value="1"/>
</dbReference>
<dbReference type="Gene3D" id="3.30.70.100">
    <property type="match status" value="1"/>
</dbReference>
<comment type="caution">
    <text evidence="3">The sequence shown here is derived from an EMBL/GenBank/DDBJ whole genome shotgun (WGS) entry which is preliminary data.</text>
</comment>
<organism evidence="3 4">
    <name type="scientific">Planotetraspora silvatica</name>
    <dbReference type="NCBI Taxonomy" id="234614"/>
    <lineage>
        <taxon>Bacteria</taxon>
        <taxon>Bacillati</taxon>
        <taxon>Actinomycetota</taxon>
        <taxon>Actinomycetes</taxon>
        <taxon>Streptosporangiales</taxon>
        <taxon>Streptosporangiaceae</taxon>
        <taxon>Planotetraspora</taxon>
    </lineage>
</organism>